<dbReference type="AlphaFoldDB" id="A0A9Q3J0N0"/>
<evidence type="ECO:0000256" key="1">
    <source>
        <dbReference type="SAM" id="MobiDB-lite"/>
    </source>
</evidence>
<gene>
    <name evidence="2" type="ORF">O181_093643</name>
</gene>
<dbReference type="EMBL" id="AVOT02060447">
    <property type="protein sequence ID" value="MBW0553928.1"/>
    <property type="molecule type" value="Genomic_DNA"/>
</dbReference>
<dbReference type="Proteomes" id="UP000765509">
    <property type="component" value="Unassembled WGS sequence"/>
</dbReference>
<name>A0A9Q3J0N0_9BASI</name>
<sequence length="298" mass="33140">MRPKGARGEVHQPPNHKWAHLSQFWPQNGHNSVHGLWKPPEATSSAPSKDSPKFQGKTFLSSMHPILKDPGVVHILYNIPLCTILAQHSNGDISGTKLRDSKSSFQSITNFEGGCFSYSVLQFPGGYQRTIQGPQPPGPAGVGFSILIRTILRAILRVYNLFQSLSRHQVLRIPWTTQLVHTGNNQASCMALAHLGQFIFHCGNSVTQFNSQDGQSCIGLIRTIQPDDSPSRISLSAFHIYWPPFIIWGLFPQLINILDLSLSLFSSYFIKVNIDNLKSVICTFLLCHSVDIGGHILY</sequence>
<feature type="region of interest" description="Disordered" evidence="1">
    <location>
        <begin position="32"/>
        <end position="54"/>
    </location>
</feature>
<evidence type="ECO:0000313" key="3">
    <source>
        <dbReference type="Proteomes" id="UP000765509"/>
    </source>
</evidence>
<keyword evidence="3" id="KW-1185">Reference proteome</keyword>
<evidence type="ECO:0000313" key="2">
    <source>
        <dbReference type="EMBL" id="MBW0553928.1"/>
    </source>
</evidence>
<proteinExistence type="predicted"/>
<accession>A0A9Q3J0N0</accession>
<organism evidence="2 3">
    <name type="scientific">Austropuccinia psidii MF-1</name>
    <dbReference type="NCBI Taxonomy" id="1389203"/>
    <lineage>
        <taxon>Eukaryota</taxon>
        <taxon>Fungi</taxon>
        <taxon>Dikarya</taxon>
        <taxon>Basidiomycota</taxon>
        <taxon>Pucciniomycotina</taxon>
        <taxon>Pucciniomycetes</taxon>
        <taxon>Pucciniales</taxon>
        <taxon>Sphaerophragmiaceae</taxon>
        <taxon>Austropuccinia</taxon>
    </lineage>
</organism>
<reference evidence="2" key="1">
    <citation type="submission" date="2021-03" db="EMBL/GenBank/DDBJ databases">
        <title>Draft genome sequence of rust myrtle Austropuccinia psidii MF-1, a brazilian biotype.</title>
        <authorList>
            <person name="Quecine M.C."/>
            <person name="Pachon D.M.R."/>
            <person name="Bonatelli M.L."/>
            <person name="Correr F.H."/>
            <person name="Franceschini L.M."/>
            <person name="Leite T.F."/>
            <person name="Margarido G.R.A."/>
            <person name="Almeida C.A."/>
            <person name="Ferrarezi J.A."/>
            <person name="Labate C.A."/>
        </authorList>
    </citation>
    <scope>NUCLEOTIDE SEQUENCE</scope>
    <source>
        <strain evidence="2">MF-1</strain>
    </source>
</reference>
<protein>
    <submittedName>
        <fullName evidence="2">Uncharacterized protein</fullName>
    </submittedName>
</protein>
<comment type="caution">
    <text evidence="2">The sequence shown here is derived from an EMBL/GenBank/DDBJ whole genome shotgun (WGS) entry which is preliminary data.</text>
</comment>